<dbReference type="Proteomes" id="UP000469559">
    <property type="component" value="Unassembled WGS sequence"/>
</dbReference>
<dbReference type="AlphaFoldDB" id="A0A8T9BKW6"/>
<accession>A0A8T9BKW6</accession>
<dbReference type="InterPro" id="IPR041698">
    <property type="entry name" value="Methyltransf_25"/>
</dbReference>
<dbReference type="OrthoDB" id="10027013at2759"/>
<name>A0A8T9BKW6_9HELO</name>
<evidence type="ECO:0000256" key="1">
    <source>
        <dbReference type="ARBA" id="ARBA00022603"/>
    </source>
</evidence>
<proteinExistence type="predicted"/>
<protein>
    <recommendedName>
        <fullName evidence="3">Methyltransferase domain-containing protein</fullName>
    </recommendedName>
</protein>
<dbReference type="Pfam" id="PF13649">
    <property type="entry name" value="Methyltransf_25"/>
    <property type="match status" value="1"/>
</dbReference>
<dbReference type="PANTHER" id="PTHR44942:SF4">
    <property type="entry name" value="METHYLTRANSFERASE TYPE 11 DOMAIN-CONTAINING PROTEIN"/>
    <property type="match status" value="1"/>
</dbReference>
<dbReference type="InterPro" id="IPR029063">
    <property type="entry name" value="SAM-dependent_MTases_sf"/>
</dbReference>
<evidence type="ECO:0000259" key="3">
    <source>
        <dbReference type="Pfam" id="PF13649"/>
    </source>
</evidence>
<comment type="caution">
    <text evidence="4">The sequence shown here is derived from an EMBL/GenBank/DDBJ whole genome shotgun (WGS) entry which is preliminary data.</text>
</comment>
<dbReference type="PANTHER" id="PTHR44942">
    <property type="entry name" value="METHYLTRANSF_11 DOMAIN-CONTAINING PROTEIN"/>
    <property type="match status" value="1"/>
</dbReference>
<keyword evidence="5" id="KW-1185">Reference proteome</keyword>
<evidence type="ECO:0000313" key="4">
    <source>
        <dbReference type="EMBL" id="TVY20395.1"/>
    </source>
</evidence>
<dbReference type="Gene3D" id="3.40.50.150">
    <property type="entry name" value="Vaccinia Virus protein VP39"/>
    <property type="match status" value="1"/>
</dbReference>
<feature type="domain" description="Methyltransferase" evidence="3">
    <location>
        <begin position="50"/>
        <end position="119"/>
    </location>
</feature>
<dbReference type="CDD" id="cd02440">
    <property type="entry name" value="AdoMet_MTases"/>
    <property type="match status" value="1"/>
</dbReference>
<evidence type="ECO:0000256" key="2">
    <source>
        <dbReference type="ARBA" id="ARBA00022679"/>
    </source>
</evidence>
<dbReference type="GO" id="GO:0032259">
    <property type="term" value="P:methylation"/>
    <property type="evidence" value="ECO:0007669"/>
    <property type="project" value="UniProtKB-KW"/>
</dbReference>
<dbReference type="SUPFAM" id="SSF53335">
    <property type="entry name" value="S-adenosyl-L-methionine-dependent methyltransferases"/>
    <property type="match status" value="1"/>
</dbReference>
<keyword evidence="2" id="KW-0808">Transferase</keyword>
<dbReference type="InterPro" id="IPR051052">
    <property type="entry name" value="Diverse_substrate_MTase"/>
</dbReference>
<reference evidence="4 5" key="1">
    <citation type="submission" date="2018-05" db="EMBL/GenBank/DDBJ databases">
        <title>Whole genome sequencing for identification of molecular markers to develop diagnostic detection tools for the regulated plant pathogen Lachnellula willkommii.</title>
        <authorList>
            <person name="Giroux E."/>
            <person name="Bilodeau G."/>
        </authorList>
    </citation>
    <scope>NUCLEOTIDE SEQUENCE [LARGE SCALE GENOMIC DNA]</scope>
    <source>
        <strain evidence="4 5">CBS 203.66</strain>
    </source>
</reference>
<organism evidence="4 5">
    <name type="scientific">Lachnellula arida</name>
    <dbReference type="NCBI Taxonomy" id="1316785"/>
    <lineage>
        <taxon>Eukaryota</taxon>
        <taxon>Fungi</taxon>
        <taxon>Dikarya</taxon>
        <taxon>Ascomycota</taxon>
        <taxon>Pezizomycotina</taxon>
        <taxon>Leotiomycetes</taxon>
        <taxon>Helotiales</taxon>
        <taxon>Lachnaceae</taxon>
        <taxon>Lachnellula</taxon>
    </lineage>
</organism>
<dbReference type="GO" id="GO:0008168">
    <property type="term" value="F:methyltransferase activity"/>
    <property type="evidence" value="ECO:0007669"/>
    <property type="project" value="UniProtKB-KW"/>
</dbReference>
<keyword evidence="1" id="KW-0489">Methyltransferase</keyword>
<gene>
    <name evidence="4" type="ORF">LARI1_G000926</name>
</gene>
<dbReference type="EMBL" id="QGMF01000058">
    <property type="protein sequence ID" value="TVY20395.1"/>
    <property type="molecule type" value="Genomic_DNA"/>
</dbReference>
<sequence>MSTPFTLDNRAQSGFQNAALYDTHRPSYPPEAVSKLLTHLNLAGVAGAKIVDLACGTGKFTELLAKREEGFEVVGVEPHAGMREELVKKGLEGVAVRGGDAGNMGVEEEWADGVIAAQSSQAWWFVWDDLEYRGLYVPSPSRARTHALLTVLDNAPKDWPSRTKWQQKLKDIIHSIEDGHPRFRHLQWKQVFEKQQDSSPLQALADTFTHHMPKFSLPIGEESVDWVVYLTDEAVWDRYSTLSQISNLKGSGRYEEVRKEVFDSLKAEGVERNAAGEVASHGKTFIAWTSRI</sequence>
<evidence type="ECO:0000313" key="5">
    <source>
        <dbReference type="Proteomes" id="UP000469559"/>
    </source>
</evidence>